<dbReference type="EMBL" id="JACDQQ010001612">
    <property type="protein sequence ID" value="MBA0086647.1"/>
    <property type="molecule type" value="Genomic_DNA"/>
</dbReference>
<dbReference type="AlphaFoldDB" id="A0A7V8NSG6"/>
<evidence type="ECO:0000313" key="3">
    <source>
        <dbReference type="Proteomes" id="UP000567293"/>
    </source>
</evidence>
<name>A0A7V8NSG6_9BACT</name>
<reference evidence="2" key="1">
    <citation type="submission" date="2020-06" db="EMBL/GenBank/DDBJ databases">
        <title>Legume-microbial interactions unlock mineral nutrients during tropical forest succession.</title>
        <authorList>
            <person name="Epihov D.Z."/>
        </authorList>
    </citation>
    <scope>NUCLEOTIDE SEQUENCE [LARGE SCALE GENOMIC DNA]</scope>
    <source>
        <strain evidence="2">Pan2503</strain>
    </source>
</reference>
<gene>
    <name evidence="2" type="ORF">HRJ53_16825</name>
</gene>
<protein>
    <submittedName>
        <fullName evidence="2">Uncharacterized protein</fullName>
    </submittedName>
</protein>
<dbReference type="Proteomes" id="UP000567293">
    <property type="component" value="Unassembled WGS sequence"/>
</dbReference>
<sequence length="49" mass="5301">MSGRLHGRLHSHLGMIHTSVEGAFLTAGMVLSTLVTLLVVSIAVWCLER</sequence>
<organism evidence="2 3">
    <name type="scientific">Candidatus Acidiferrum panamense</name>
    <dbReference type="NCBI Taxonomy" id="2741543"/>
    <lineage>
        <taxon>Bacteria</taxon>
        <taxon>Pseudomonadati</taxon>
        <taxon>Acidobacteriota</taxon>
        <taxon>Terriglobia</taxon>
        <taxon>Candidatus Acidiferrales</taxon>
        <taxon>Candidatus Acidiferrum</taxon>
    </lineage>
</organism>
<keyword evidence="3" id="KW-1185">Reference proteome</keyword>
<evidence type="ECO:0000256" key="1">
    <source>
        <dbReference type="SAM" id="Phobius"/>
    </source>
</evidence>
<feature type="transmembrane region" description="Helical" evidence="1">
    <location>
        <begin position="23"/>
        <end position="47"/>
    </location>
</feature>
<accession>A0A7V8NSG6</accession>
<proteinExistence type="predicted"/>
<evidence type="ECO:0000313" key="2">
    <source>
        <dbReference type="EMBL" id="MBA0086647.1"/>
    </source>
</evidence>
<comment type="caution">
    <text evidence="2">The sequence shown here is derived from an EMBL/GenBank/DDBJ whole genome shotgun (WGS) entry which is preliminary data.</text>
</comment>
<keyword evidence="1" id="KW-0812">Transmembrane</keyword>
<keyword evidence="1" id="KW-1133">Transmembrane helix</keyword>
<keyword evidence="1" id="KW-0472">Membrane</keyword>